<feature type="compositionally biased region" description="Polar residues" evidence="1">
    <location>
        <begin position="457"/>
        <end position="468"/>
    </location>
</feature>
<feature type="compositionally biased region" description="Low complexity" evidence="1">
    <location>
        <begin position="362"/>
        <end position="381"/>
    </location>
</feature>
<feature type="compositionally biased region" description="Pro residues" evidence="1">
    <location>
        <begin position="444"/>
        <end position="456"/>
    </location>
</feature>
<evidence type="ECO:0000256" key="1">
    <source>
        <dbReference type="SAM" id="MobiDB-lite"/>
    </source>
</evidence>
<feature type="compositionally biased region" description="Low complexity" evidence="1">
    <location>
        <begin position="525"/>
        <end position="542"/>
    </location>
</feature>
<dbReference type="AlphaFoldDB" id="Q5KGB3"/>
<feature type="transmembrane region" description="Helical" evidence="2">
    <location>
        <begin position="134"/>
        <end position="158"/>
    </location>
</feature>
<dbReference type="HOGENOM" id="CLU_428941_0_0_1"/>
<keyword evidence="4" id="KW-1185">Reference proteome</keyword>
<feature type="compositionally biased region" description="Polar residues" evidence="1">
    <location>
        <begin position="626"/>
        <end position="638"/>
    </location>
</feature>
<feature type="compositionally biased region" description="Low complexity" evidence="1">
    <location>
        <begin position="392"/>
        <end position="418"/>
    </location>
</feature>
<dbReference type="PANTHER" id="PTHR28013">
    <property type="entry name" value="PROTEIN DCV1-RELATED"/>
    <property type="match status" value="1"/>
</dbReference>
<feature type="region of interest" description="Disordered" evidence="1">
    <location>
        <begin position="591"/>
        <end position="638"/>
    </location>
</feature>
<keyword evidence="2" id="KW-0812">Transmembrane</keyword>
<feature type="transmembrane region" description="Helical" evidence="2">
    <location>
        <begin position="170"/>
        <end position="195"/>
    </location>
</feature>
<protein>
    <recommendedName>
        <fullName evidence="5">Pali-domain-containing protein</fullName>
    </recommendedName>
</protein>
<dbReference type="OMA" id="HCREFST"/>
<keyword evidence="2" id="KW-1133">Transmembrane helix</keyword>
<feature type="transmembrane region" description="Helical" evidence="2">
    <location>
        <begin position="12"/>
        <end position="32"/>
    </location>
</feature>
<dbReference type="Pfam" id="PF06687">
    <property type="entry name" value="SUR7"/>
    <property type="match status" value="1"/>
</dbReference>
<evidence type="ECO:0000313" key="4">
    <source>
        <dbReference type="Proteomes" id="UP000002149"/>
    </source>
</evidence>
<dbReference type="OrthoDB" id="3365245at2759"/>
<sequence>MALRFRNATPGTILCLAATILLAIVSFNTPLLKSLYFLSATFSSGSYEGTMQLGTLGFCVTLNDATNCTGPTVGYEFDPNTVFGISSFDIPEAITKYLTYVLILHVVALGFAAIAMIVAIFAHSPTFPLMCLSIWMAGIASTITLIALIFDLAMFYIAKSRIDSVDGASAEIGISVWLTLAAWLVLAIGGCFFGIGNCCGSCREERETGDPRRKYDKDDREEEDYKMRMMAIDNERRRKQAQEQDLPSFQELSPLKDEEEDKYLIEPQRDQQDLARNGSVVQGVGVGYGRRNNRTPVNEYSQQPGAFAWGQPRGYQTLQNIQAPPRAARRLSDATSAGDFVGIGAGGAGVDVPPVPPLTQHQSSQQGYGQGYYGENQYNEQPGQYGQSYAEQNQYGNNQNYNDPYASQQQQTPYDPYTQTTYNNEPYISSNLSTYSATPAPVAMPTPAPTRSPPQSVPITQPMQSSNPNPYNYATVGSSESYDPGPRVTQADPYDAYDDGLGAIGMAATSGMGRHARDYTGQTFASSSSYPPQQQAQGSSGSRGIQEPRPRHLVNQNNSSLLASPVSTTSPIDHTRNEIIGQPMMIPSGSGFGSTNAAAGGYADDLLDVNGSSNRPPSYSAGDYAVQNTAVPEKSSYN</sequence>
<dbReference type="GO" id="GO:0035838">
    <property type="term" value="C:growing cell tip"/>
    <property type="evidence" value="ECO:0000318"/>
    <property type="project" value="GO_Central"/>
</dbReference>
<evidence type="ECO:0008006" key="5">
    <source>
        <dbReference type="Google" id="ProtNLM"/>
    </source>
</evidence>
<dbReference type="KEGG" id="cne:CNE04230"/>
<feature type="transmembrane region" description="Helical" evidence="2">
    <location>
        <begin position="97"/>
        <end position="122"/>
    </location>
</feature>
<dbReference type="STRING" id="214684.Q5KGB3"/>
<feature type="compositionally biased region" description="Polar residues" evidence="1">
    <location>
        <begin position="554"/>
        <end position="572"/>
    </location>
</feature>
<feature type="region of interest" description="Disordered" evidence="1">
    <location>
        <begin position="351"/>
        <end position="418"/>
    </location>
</feature>
<dbReference type="PaxDb" id="214684-Q5KGB3"/>
<reference evidence="3 4" key="1">
    <citation type="journal article" date="2005" name="Science">
        <title>The genome of the basidiomycetous yeast and human pathogen Cryptococcus neoformans.</title>
        <authorList>
            <person name="Loftus B.J."/>
            <person name="Fung E."/>
            <person name="Roncaglia P."/>
            <person name="Rowley D."/>
            <person name="Amedeo P."/>
            <person name="Bruno D."/>
            <person name="Vamathevan J."/>
            <person name="Miranda M."/>
            <person name="Anderson I.J."/>
            <person name="Fraser J.A."/>
            <person name="Allen J.E."/>
            <person name="Bosdet I.E."/>
            <person name="Brent M.R."/>
            <person name="Chiu R."/>
            <person name="Doering T.L."/>
            <person name="Donlin M.J."/>
            <person name="D'Souza C.A."/>
            <person name="Fox D.S."/>
            <person name="Grinberg V."/>
            <person name="Fu J."/>
            <person name="Fukushima M."/>
            <person name="Haas B.J."/>
            <person name="Huang J.C."/>
            <person name="Janbon G."/>
            <person name="Jones S.J."/>
            <person name="Koo H.L."/>
            <person name="Krzywinski M.I."/>
            <person name="Kwon-Chung J.K."/>
            <person name="Lengeler K.B."/>
            <person name="Maiti R."/>
            <person name="Marra M.A."/>
            <person name="Marra R.E."/>
            <person name="Mathewson C.A."/>
            <person name="Mitchell T.G."/>
            <person name="Pertea M."/>
            <person name="Riggs F.R."/>
            <person name="Salzberg S.L."/>
            <person name="Schein J.E."/>
            <person name="Shvartsbeyn A."/>
            <person name="Shin H."/>
            <person name="Shumway M."/>
            <person name="Specht C.A."/>
            <person name="Suh B.B."/>
            <person name="Tenney A."/>
            <person name="Utterback T.R."/>
            <person name="Wickes B.L."/>
            <person name="Wortman J.R."/>
            <person name="Wye N.H."/>
            <person name="Kronstad J.W."/>
            <person name="Lodge J.K."/>
            <person name="Heitman J."/>
            <person name="Davis R.W."/>
            <person name="Fraser C.M."/>
            <person name="Hyman R.W."/>
        </authorList>
    </citation>
    <scope>NUCLEOTIDE SEQUENCE [LARGE SCALE GENOMIC DNA]</scope>
    <source>
        <strain evidence="4">JEC21 / ATCC MYA-565</strain>
    </source>
</reference>
<dbReference type="RefSeq" id="XP_571076.1">
    <property type="nucleotide sequence ID" value="XM_571076.1"/>
</dbReference>
<dbReference type="eggNOG" id="ENOG502RZSZ">
    <property type="taxonomic scope" value="Eukaryota"/>
</dbReference>
<dbReference type="InterPro" id="IPR009571">
    <property type="entry name" value="SUR7/Rim9-like_fungi"/>
</dbReference>
<organism evidence="3 4">
    <name type="scientific">Cryptococcus deneoformans (strain JEC21 / ATCC MYA-565)</name>
    <name type="common">Cryptococcus neoformans var. neoformans serotype D</name>
    <dbReference type="NCBI Taxonomy" id="214684"/>
    <lineage>
        <taxon>Eukaryota</taxon>
        <taxon>Fungi</taxon>
        <taxon>Dikarya</taxon>
        <taxon>Basidiomycota</taxon>
        <taxon>Agaricomycotina</taxon>
        <taxon>Tremellomycetes</taxon>
        <taxon>Tremellales</taxon>
        <taxon>Cryptococcaceae</taxon>
        <taxon>Cryptococcus</taxon>
        <taxon>Cryptococcus neoformans species complex</taxon>
    </lineage>
</organism>
<dbReference type="EMBL" id="AE017345">
    <property type="protein sequence ID" value="AAW43769.1"/>
    <property type="molecule type" value="Genomic_DNA"/>
</dbReference>
<dbReference type="GO" id="GO:0005886">
    <property type="term" value="C:plasma membrane"/>
    <property type="evidence" value="ECO:0000318"/>
    <property type="project" value="GO_Central"/>
</dbReference>
<dbReference type="GO" id="GO:0032153">
    <property type="term" value="C:cell division site"/>
    <property type="evidence" value="ECO:0000318"/>
    <property type="project" value="GO_Central"/>
</dbReference>
<evidence type="ECO:0000256" key="2">
    <source>
        <dbReference type="SAM" id="Phobius"/>
    </source>
</evidence>
<proteinExistence type="predicted"/>
<dbReference type="PANTHER" id="PTHR28013:SF4">
    <property type="entry name" value="MARVEL DOMAIN-CONTAINING PROTEIN"/>
    <property type="match status" value="1"/>
</dbReference>
<evidence type="ECO:0000313" key="3">
    <source>
        <dbReference type="EMBL" id="AAW43769.1"/>
    </source>
</evidence>
<keyword evidence="2" id="KW-0472">Membrane</keyword>
<dbReference type="Proteomes" id="UP000002149">
    <property type="component" value="Chromosome 5"/>
</dbReference>
<dbReference type="GeneID" id="3257626"/>
<feature type="compositionally biased region" description="Polar residues" evidence="1">
    <location>
        <begin position="382"/>
        <end position="391"/>
    </location>
</feature>
<accession>Q5KGB3</accession>
<name>Q5KGB3_CRYD1</name>
<dbReference type="InParanoid" id="Q5KGB3"/>
<feature type="region of interest" description="Disordered" evidence="1">
    <location>
        <begin position="444"/>
        <end position="468"/>
    </location>
</feature>
<gene>
    <name evidence="3" type="ordered locus">CNE04230</name>
</gene>
<dbReference type="VEuPathDB" id="FungiDB:CNE04230"/>
<feature type="region of interest" description="Disordered" evidence="1">
    <location>
        <begin position="522"/>
        <end position="573"/>
    </location>
</feature>
<dbReference type="InterPro" id="IPR051380">
    <property type="entry name" value="pH-response_reg_palI/RIM9"/>
</dbReference>